<dbReference type="Gene3D" id="3.90.1150.10">
    <property type="entry name" value="Aspartate Aminotransferase, domain 1"/>
    <property type="match status" value="1"/>
</dbReference>
<dbReference type="InterPro" id="IPR024169">
    <property type="entry name" value="SP_NH2Trfase/AEP_transaminase"/>
</dbReference>
<dbReference type="PANTHER" id="PTHR21152:SF40">
    <property type="entry name" value="ALANINE--GLYOXYLATE AMINOTRANSFERASE"/>
    <property type="match status" value="1"/>
</dbReference>
<dbReference type="Pfam" id="PF00266">
    <property type="entry name" value="Aminotran_5"/>
    <property type="match status" value="1"/>
</dbReference>
<dbReference type="PANTHER" id="PTHR21152">
    <property type="entry name" value="AMINOTRANSFERASE CLASS V"/>
    <property type="match status" value="1"/>
</dbReference>
<keyword evidence="3" id="KW-0663">Pyridoxal phosphate</keyword>
<feature type="domain" description="Aminotransferase class V" evidence="4">
    <location>
        <begin position="34"/>
        <end position="334"/>
    </location>
</feature>
<keyword evidence="6" id="KW-1185">Reference proteome</keyword>
<keyword evidence="5" id="KW-0032">Aminotransferase</keyword>
<keyword evidence="5" id="KW-0808">Transferase</keyword>
<organism evidence="5 6">
    <name type="scientific">Tepidiforma flava</name>
    <dbReference type="NCBI Taxonomy" id="3004094"/>
    <lineage>
        <taxon>Bacteria</taxon>
        <taxon>Bacillati</taxon>
        <taxon>Chloroflexota</taxon>
        <taxon>Tepidiformia</taxon>
        <taxon>Tepidiformales</taxon>
        <taxon>Tepidiformaceae</taxon>
        <taxon>Tepidiforma</taxon>
    </lineage>
</organism>
<dbReference type="InterPro" id="IPR015424">
    <property type="entry name" value="PyrdxlP-dep_Trfase"/>
</dbReference>
<dbReference type="SUPFAM" id="SSF53383">
    <property type="entry name" value="PLP-dependent transferases"/>
    <property type="match status" value="1"/>
</dbReference>
<dbReference type="GO" id="GO:0008483">
    <property type="term" value="F:transaminase activity"/>
    <property type="evidence" value="ECO:0007669"/>
    <property type="project" value="UniProtKB-KW"/>
</dbReference>
<dbReference type="PIRSF" id="PIRSF000524">
    <property type="entry name" value="SPT"/>
    <property type="match status" value="1"/>
</dbReference>
<dbReference type="InterPro" id="IPR000192">
    <property type="entry name" value="Aminotrans_V_dom"/>
</dbReference>
<reference evidence="5 6" key="1">
    <citation type="journal article" date="2023" name="ISME J.">
        <title>Thermophilic Dehalococcoidia with unusual traits shed light on an unexpected past.</title>
        <authorList>
            <person name="Palmer M."/>
            <person name="Covington J.K."/>
            <person name="Zhou E.M."/>
            <person name="Thomas S.C."/>
            <person name="Habib N."/>
            <person name="Seymour C.O."/>
            <person name="Lai D."/>
            <person name="Johnston J."/>
            <person name="Hashimi A."/>
            <person name="Jiao J.Y."/>
            <person name="Muok A.R."/>
            <person name="Liu L."/>
            <person name="Xian W.D."/>
            <person name="Zhi X.Y."/>
            <person name="Li M.M."/>
            <person name="Silva L.P."/>
            <person name="Bowen B.P."/>
            <person name="Louie K."/>
            <person name="Briegel A."/>
            <person name="Pett-Ridge J."/>
            <person name="Weber P.K."/>
            <person name="Tocheva E.I."/>
            <person name="Woyke T."/>
            <person name="Northen T.R."/>
            <person name="Mayali X."/>
            <person name="Li W.J."/>
            <person name="Hedlund B.P."/>
        </authorList>
    </citation>
    <scope>NUCLEOTIDE SEQUENCE [LARGE SCALE GENOMIC DNA]</scope>
    <source>
        <strain evidence="5 6">YIM 72310</strain>
    </source>
</reference>
<name>A0ABY7M5P2_9CHLR</name>
<evidence type="ECO:0000256" key="2">
    <source>
        <dbReference type="ARBA" id="ARBA00009236"/>
    </source>
</evidence>
<dbReference type="InterPro" id="IPR015421">
    <property type="entry name" value="PyrdxlP-dep_Trfase_major"/>
</dbReference>
<accession>A0ABY7M5P2</accession>
<evidence type="ECO:0000256" key="3">
    <source>
        <dbReference type="ARBA" id="ARBA00022898"/>
    </source>
</evidence>
<protein>
    <submittedName>
        <fullName evidence="5">Alanine--glyoxylate aminotransferase family protein</fullName>
    </submittedName>
</protein>
<evidence type="ECO:0000313" key="5">
    <source>
        <dbReference type="EMBL" id="WBL35365.1"/>
    </source>
</evidence>
<comment type="cofactor">
    <cofactor evidence="1">
        <name>pyridoxal 5'-phosphate</name>
        <dbReference type="ChEBI" id="CHEBI:597326"/>
    </cofactor>
</comment>
<proteinExistence type="inferred from homology"/>
<dbReference type="Proteomes" id="UP001212803">
    <property type="component" value="Chromosome"/>
</dbReference>
<evidence type="ECO:0000313" key="6">
    <source>
        <dbReference type="Proteomes" id="UP001212803"/>
    </source>
</evidence>
<dbReference type="InterPro" id="IPR015422">
    <property type="entry name" value="PyrdxlP-dep_Trfase_small"/>
</dbReference>
<comment type="similarity">
    <text evidence="2">Belongs to the class-V pyridoxal-phosphate-dependent aminotransferase family.</text>
</comment>
<evidence type="ECO:0000259" key="4">
    <source>
        <dbReference type="Pfam" id="PF00266"/>
    </source>
</evidence>
<gene>
    <name evidence="5" type="ORF">O0235_11315</name>
</gene>
<dbReference type="Gene3D" id="3.40.640.10">
    <property type="entry name" value="Type I PLP-dependent aspartate aminotransferase-like (Major domain)"/>
    <property type="match status" value="1"/>
</dbReference>
<dbReference type="EMBL" id="CP115149">
    <property type="protein sequence ID" value="WBL35365.1"/>
    <property type="molecule type" value="Genomic_DNA"/>
</dbReference>
<evidence type="ECO:0000256" key="1">
    <source>
        <dbReference type="ARBA" id="ARBA00001933"/>
    </source>
</evidence>
<dbReference type="RefSeq" id="WP_270055892.1">
    <property type="nucleotide sequence ID" value="NZ_CP115149.1"/>
</dbReference>
<sequence>MPTTFTPPNRILMGPGPSGAHPRVLAAMTKPLLGHLDPDFLRAMDECRGMLREVLQTENEVTLATPGTGTSGMEAAVMNLVEPGDRVVVGICGYFGERIAQMAERAGGEVTRVQSPWGEPADAAVVEAAVRAAGNVKLVAIVHAETSTGAETPVEPFARIAREAGALLLVDCVTSLGGVPVRADAWGADAVYSGTQKCLSAPPGAAPITLSPRAWDAVRRRETPCNTWYLDLQLLEAYWDERRVYHHTAPISMIYALHEALRLVLEEGLEARWARHERNGRALQAGLEALGLTLHAKAGYRLPVLTTVRIPDGVEDAAVRGALLRRFGIEVGGGLGELKGKVWRVGLMGESSTPGNVLYFLNALGKLLREQGFPADLRAGLDAAEARLSSEPD</sequence>